<gene>
    <name evidence="2" type="ORF">KCG34_02345</name>
</gene>
<dbReference type="KEGG" id="caul:KCG34_02345"/>
<dbReference type="Proteomes" id="UP000676409">
    <property type="component" value="Chromosome"/>
</dbReference>
<dbReference type="RefSeq" id="WP_211938798.1">
    <property type="nucleotide sequence ID" value="NZ_CP073078.1"/>
</dbReference>
<evidence type="ECO:0000256" key="1">
    <source>
        <dbReference type="SAM" id="SignalP"/>
    </source>
</evidence>
<feature type="chain" id="PRO_5037837785" evidence="1">
    <location>
        <begin position="29"/>
        <end position="340"/>
    </location>
</feature>
<reference evidence="2" key="1">
    <citation type="submission" date="2021-04" db="EMBL/GenBank/DDBJ databases">
        <title>The complete genome sequence of Caulobacter sp. S6.</title>
        <authorList>
            <person name="Tang Y."/>
            <person name="Ouyang W."/>
            <person name="Liu Q."/>
            <person name="Huang B."/>
            <person name="Guo Z."/>
            <person name="Lei P."/>
        </authorList>
    </citation>
    <scope>NUCLEOTIDE SEQUENCE</scope>
    <source>
        <strain evidence="2">S6</strain>
    </source>
</reference>
<dbReference type="EMBL" id="CP073078">
    <property type="protein sequence ID" value="QUD88748.1"/>
    <property type="molecule type" value="Genomic_DNA"/>
</dbReference>
<evidence type="ECO:0000313" key="2">
    <source>
        <dbReference type="EMBL" id="QUD88748.1"/>
    </source>
</evidence>
<feature type="signal peptide" evidence="1">
    <location>
        <begin position="1"/>
        <end position="28"/>
    </location>
</feature>
<dbReference type="InterPro" id="IPR008947">
    <property type="entry name" value="PLipase_C/P1_nuclease_dom_sf"/>
</dbReference>
<dbReference type="SUPFAM" id="SSF48537">
    <property type="entry name" value="Phospholipase C/P1 nuclease"/>
    <property type="match status" value="1"/>
</dbReference>
<name>A0A975G1C5_9CAUL</name>
<proteinExistence type="predicted"/>
<keyword evidence="1" id="KW-0732">Signal</keyword>
<dbReference type="Gene3D" id="1.10.575.10">
    <property type="entry name" value="P1 Nuclease"/>
    <property type="match status" value="1"/>
</dbReference>
<evidence type="ECO:0000313" key="3">
    <source>
        <dbReference type="Proteomes" id="UP000676409"/>
    </source>
</evidence>
<dbReference type="GO" id="GO:0016788">
    <property type="term" value="F:hydrolase activity, acting on ester bonds"/>
    <property type="evidence" value="ECO:0007669"/>
    <property type="project" value="InterPro"/>
</dbReference>
<sequence>MPPSIRSRLLVGLAAALALAAPAGAAHAWGSTGHRIIGRLGVLTLPDNVPAFLRSPAAAEAVGELAREPDRWRGAGKAHDNFRDGGHFVDVDDDGKILGGPALSALPATRTEYEAAIRAAGSDAGHAGWLPYSIIDGWQQLAKDFVYWRVLTAAVEREQDPKRKAWLVADLKRREDLTVHDLGVWAHYVGDGSQPMHASTHYNGWGDFPNPNGYTQERVHVPFEGAFVRQWVTEGAARAAMPAARPCAPIDACTSQYLTETFHTVVPFYELQKAGGLSGPHPAGQAFAVERVAAAAAELRDMIVSAWQASAHGSLGYPPITVDQVLREHIDPWDALYGDD</sequence>
<organism evidence="2 3">
    <name type="scientific">Phenylobacterium montanum</name>
    <dbReference type="NCBI Taxonomy" id="2823693"/>
    <lineage>
        <taxon>Bacteria</taxon>
        <taxon>Pseudomonadati</taxon>
        <taxon>Pseudomonadota</taxon>
        <taxon>Alphaproteobacteria</taxon>
        <taxon>Caulobacterales</taxon>
        <taxon>Caulobacteraceae</taxon>
        <taxon>Phenylobacterium</taxon>
    </lineage>
</organism>
<accession>A0A975G1C5</accession>
<keyword evidence="3" id="KW-1185">Reference proteome</keyword>
<protein>
    <submittedName>
        <fullName evidence="2">S1/P1 Nuclease</fullName>
    </submittedName>
</protein>
<dbReference type="AlphaFoldDB" id="A0A975G1C5"/>